<dbReference type="FunFam" id="3.40.50.300:FF:000142">
    <property type="entry name" value="Midasin"/>
    <property type="match status" value="1"/>
</dbReference>
<accession>A0A3E2H9Z4</accession>
<dbReference type="InterPro" id="IPR036465">
    <property type="entry name" value="vWFA_dom_sf"/>
</dbReference>
<dbReference type="InterPro" id="IPR041190">
    <property type="entry name" value="Midasin_AAA_lid_5"/>
</dbReference>
<keyword evidence="7" id="KW-0067">ATP-binding</keyword>
<dbReference type="STRING" id="5539.A0A3E2H9Z4"/>
<feature type="compositionally biased region" description="Basic and acidic residues" evidence="11">
    <location>
        <begin position="4226"/>
        <end position="4266"/>
    </location>
</feature>
<dbReference type="PANTHER" id="PTHR48103:SF2">
    <property type="entry name" value="MIDASIN"/>
    <property type="match status" value="1"/>
</dbReference>
<proteinExistence type="inferred from homology"/>
<evidence type="ECO:0000259" key="12">
    <source>
        <dbReference type="PROSITE" id="PS50234"/>
    </source>
</evidence>
<dbReference type="InterPro" id="IPR011704">
    <property type="entry name" value="ATPase_dyneun-rel_AAA"/>
</dbReference>
<feature type="compositionally biased region" description="Acidic residues" evidence="11">
    <location>
        <begin position="4191"/>
        <end position="4222"/>
    </location>
</feature>
<dbReference type="Proteomes" id="UP000258309">
    <property type="component" value="Unassembled WGS sequence"/>
</dbReference>
<sequence>MDLDGVHARGVQVENGSSLNDLPDEILEIIRLRQSPTFLETLTTAALQPTLTLKLFLRFEAVFADTCARWVSTTEIGTQNLAVIEAFARILPLAPHLSSYLETYLSSADIPTVENNLPHPVIYYLKRKDNESVEKLPNVQLQRILLAALRLLQFDKHVYSRAVSRSRIQKLFQHEDRAVRYLAIRIFCELHTVSELKMEEMILRYVGKDEAIMGDLDGELFDYGFLSLSEQKRFKGSIYLRRKLPDPLGTLGSYNLDGLSTLVVRYADTLLPRPSGSPNRMSKLVPTATTIRNMETFTRSLLSPSPILLHGLAGCGKTSLVNDFARELGLESKMVTMHLNEQTDAKMLIGMYAAGSKPGSFTWRPGVLTTAVREGRWVFIEDLDRAPNEIISVILPLIERGELLIPSRGETIKAGRGFRLLASIRTSFSITGQEIPPAIHMLGTRLWQRVHVSMPPQEEFREIIYGMYPVLRSFLPKLISVYNAVYHVCHIAGSAAKASSSRPATPRDLLKWSRRLNDMLVAAGLYKGDELISESIEYEMFKEAVDCFAGSLPASIGQKMVISTIAQEMHIAPERVEHFMDSYVPKYDETSTDLSVGRAHLSKMPVGRIQSASLKKPRPFANTAHAKRLLEQVGIAVRMSEPVLLVGETGIGKTTVVQQLADRLRYKLTVVNMSQQSEAGDLLGGFKPVNIRSLAIPLKDEFDELFAATGISVTKNQRYIEQLNKYITRNQWSKASRLWHEAPKMFEKIVSELLRKEGAKQLSEMDQPSKRRKIESRLQSLLQLKPRWERFMESLDQFDIQLSGGSKGFTFTFVEGNIVKAARNGDWVLLDEINLSSPDTLESIADLLHSGDGNRPSILLSETGEIERVYAHPNFRIFGAMNPATDVGKKDLPMGLRSRFTEIYVESPDKSLNDLLSVIQAYINGINSNDDRVSSDVAALYMNTKRLADEKRIVDGANQVPHFSLRTLTRVLAYATEIAPFYGLRRALYEGFSMGFLTLLNRESERMLVPLINHHLLDSHGNARALLAQTPRLPQDGRQYVRFTNKKKDRQYWMLKGDEIPQEQPHYIITPSVERNILNLVRATSTRRFPILLQGPTSAGKTSMIEYLAKFSGNKFVRINNHEHTDLQEYLGTYVTGSDGQLRFQEGLLVKALRQGHWIVLDELNLCPGDVLEALNRLLDDNRELLIPETQDIVRPHENFMLFATQNPAGLYGGRKSLSRAFRNRFLELHFDDIPEDELDIILEKRSQKVAPSDCKRIVQVYKELSVLRQSNRLFEQKDSFATLRDLFRWALRDADNREELAANGYMLLAERVRNPDEKKAVKEVIERVMKVKLDPNHLYHINRSPEITAYDATANRHGVVWTRAMRRIYVLVAHAIRNNEPVLLVGETGCGKTTVCQMLADAFGKELRIVNAHQNTETSDLIGAQRPVRNRNAILDQLGRDITLALETLGNAPPREPHALIDAYENLHPSDIERLPQYLQDQIKSNHLKSKSLFEWSDGSLVQAMKQGQFFLLDEISLASDSVLERMNSVLESHRTMLLAEKGVDDSFVEAAEGFQFFATMNPGGDYGKRELSPALRNRFTEIWVPSLSEHDDIFEIVRSKLNSEFEIFAQAMVGFAAWFGQNFRFSSSTSISVRDILAWVKFINGCGFSDPYAAILHGAAMVYIDTLGANPSALLVINVETIQQERERCLDQLSSLLDYDIRKIYFKPLDLENAEHCLKIGDFSIEKSSAGQADLGFAFEAPTTKLNAMRIMRGLQVSKPILVEGSPGVGKTTLVTALAKVCGKQLTRINLSDQTDLMDLFGSDIPVEGAEAGHFAWRDAQFLRAMQNGEWVLLDEINLAQQSVLEGLNACLDHRGEVYISELDQTFKRHPNFFVFAAQNPHHQGGGRKGLPTSFVNRFTVVYADVLKPEDMAMICKHSFPTISDEIVEALIKFVTHLEREITIEKRFGSEGGPWEFNLRDVLRWLQLLSCPTPLFAAKTPEDFLNLIFRQRFRTSRDREAVNTVFANIFGHEVSFRQFFHNISVTAYQVGMAYMQRDSLVQRISFPTIDIRIRLPEIESLIICIEQNIPCILAGPSGSGKSTLIEHVAAAKGTLPIVFPLNADIDTMDLVGGFEQVDPHREVSAFLEQLSSFLVKLALVSLPGQAPNELLELLELLEYDNRDSTSYFYHLARLLDSLSVQNPSPAIKSFAATCKDLVDRPMSLENARFEWVDGVLIKALEQGKWLILDNANLCSASVLDRLNSLLEPNGFLSINEHCGVDGEPRIIRPHPDFRIFLTMDPRFGELSRAMRNRAIEIFLSPFSADKSIVTASSAGVLNLESPLSRYALFTEVLESNDANQEQAQQLERVALDSLSWSDLPMLWRFTKAIRNISTRSTFLDTRVLRLCQHYLQLYQSEGDLAFRLAVGNLLDSITHRTDIPPGFKDAQIIHPLQNSPLVSLLQRAISGRSSLDAVDFNRNVAPVYWLAVIFEAKLDIYAASDAVKMEESAIIIIKPSKMNRFQRSLISTRVPAFAADSTVHVSNFLERALKMLAEYLRVHSNADDHWEHRRKVVIWLLQYWWDTFRLVTAPKFEEATFQAHLTIGENLLNYISSQYHHDPAQGSLVVSFSDALRTDFQSGFNLRTGLSMETLWNKFRPLVPSKTTTIEILSQMEALAIRLDKLKWKTAISLPEIGSIMLSLLRAYYSILSADVNGSVLIKTLEAEIEKIEATVGIDSQESKPFLSDLFETLRKLLVIETFPTGKPFESSTDTDMVILSNHPTVLEMHYCTSSKSSRPLQLIAQIWQDDRTAQPMTSTFSGNLLRKLRSIGEVDMKSLKLLEIEIPTMGERLALSSKIICKDHLLDLTDVLRHLLIEVAVAHGDLIGRTYEQFLESNSIMADLQNVDITCPAGYAQAQKVASSYLIDGPPHVQQVFIDHLCISAIGIRSSLDNQESRLEILALTWVHFAMGFIMLYVPDRPFDPVKRGQLERLRHEKMRETLIQKLTALKQFEGLFSGQTSNLRSLWVESQIQDLGEWSEILPEVARPEISELDQLQGEFTNLLKTVVESKPHLKLLDFFSLRDDITTQEIKLMHHNITKIIGRLSNSFQAYRDLTVPAINILRCLQFGLSLAIHPSSSSSLESNTTLALTKTIPFLGGGPVYTTEDVYLSKPMEYLAYLATTTAAKDVFSFSPHLRQSLFKTIHTCYTKWRKQLDADRLELESKSGLYRFRGSAEDEEENDEEEFNELFPSYDDEPSKASNDISSAETARTAAVELSTVHEEIFLGVKNPSERTLDLIRQISSKVGSEYTEDWVDDQQLITSALLPGALLLLHDKAISLSVNQVNPETYNFYVDGHLPEVRKLVDLIHQIQIRFRELQEIDEISHMQPLKDVLESCRELLEFRHTEPLAKVITKVEQIHKFMHEWQFGGWASRANSVLPLYNNLTSTIVNWRRLELSTWAKLFDMEMKNCDNDAKSWWFIAYQVVIAVPLSIESVDELRNYSQKLLQDLETYFSTAIIGQFAQRLRLLKQLEKHLGLLTTEIPSMSIIHNAIASFISAYAYYENPVKETIKNGRASLEKSMRDILLLASWKDTNIIALRDSAKRSHHKLFKLVRKFRSVLGQPVQNILNQGLPDENVEDLPTNQYSVESRSPIINQHAIEECKMNASWWAEKPKRFVNMPTTLRIMVDMANIPAGVIDAADYLDSFVGDIITSSTELRKLTPSILDEDNKIVVKHLKNRKRKLFADTMKELRTMGIKSNLGVDSLLKQDSMSKVLASTEHLRFSLGSNSKDIDYYFYKTLDLMDGVREAARNHSDDLNSAEVARSIGFLEGLLQTVLIQRNQLSIAAKDLKLLKLKIDMGKALWSPENYVRNSRTITTHADLLQLLPTILHTGIELVKIHANLGKYESEEITSGLERWRTTFVDYSNNWIALPKMPENVTSTAEEKLKVAIETSTKELRQHLRRMMDERQNIRFILEQMFSWTEISSNLNPNTARTLENTAHLDQKLSQTCDAIFVAIEKYKKTVDNIPTSTDEQGWLVKANSCISNSITSLHSDSIVEDLQQAFQIFAALDLADNKISSVSCAIFTVALPIIQQYYNILREAVTRYRQIHRASCKMSYVLAKTFNQISSQGFCTPSEKSETEEGKTEKIEGGTGLGDGEGAEDISKDIQDNEDLGELAQEPNENNGEEIQDEKDAIDMADSELEGKMEDGEENQEEDDTEGDEENGEDIDEESGDVDDLDPTAIDEKMWDGEGDQSNKEQESDKSKGKVSKDEQVASEMDDKATGDNNEGEEVDEEEMIGEEQGEEVKQGETEKHDPRADEEEALELPDEMELDGNDEKGSNLGSEDGIDDLSDVEDDSKAEEAEERTEHDIDDDTEAQEDQAADAEIDIINLDEDQTPEEDQQKTEEVGEKQNDNEEEQDAQNEDGLLRDRAEDVMTDVENAQPSDVLGVGEDQEEDHAQEEDQATNKAQRDEGGKGADSSQKNESSGQDGEQIRQTSGDAPEETKDEAQDHSIPQPFKKLGDVLEKWHRQQIKQQDTQESERQDKDKNIDLSIDNQEFQHLQDEEAEADTQAMGTATEDQVRHLNESMAIDSEMKEIPENFQPEEVEEDKINPEDVMDTEDNHVEEEQTSSDAYEGRAGAIIRQAQEKTENIDDTGAHVHETIEEDVEEVDNRLESTHLDTSSTIEISRSAEQARAQWMHYEALTRPLSLSLTEQLRLILAPTLATKMRGDFRTGKRLNIKRIIPYIASQYKRDKIWMRRSVPSKRSYQIMLAVDDSKSMGESGSGSLAFETLAMVSKSLSLLEVGEICVVGFGENVHVAHDFDMPFSSDAGPTVFQNFSFQQSRTDITKLVRESIQLFRAARAKASSSPADLWQIELIISDGVCNSSEHEPIRRLLREALEERIMMVFVIVDDVKNKKKGDSVMDLKEAKFIKDEMTGAVNVRLERYLDTFPFQYYLIVSDVTELPGVLATLLRQWFAEVVDS</sequence>
<dbReference type="GO" id="GO:0016887">
    <property type="term" value="F:ATP hydrolysis activity"/>
    <property type="evidence" value="ECO:0007669"/>
    <property type="project" value="InterPro"/>
</dbReference>
<dbReference type="InterPro" id="IPR040848">
    <property type="entry name" value="AAA_lid_7"/>
</dbReference>
<feature type="region of interest" description="Disordered" evidence="11">
    <location>
        <begin position="4179"/>
        <end position="4560"/>
    </location>
</feature>
<feature type="compositionally biased region" description="Basic and acidic residues" evidence="11">
    <location>
        <begin position="4384"/>
        <end position="4397"/>
    </location>
</feature>
<feature type="compositionally biased region" description="Polar residues" evidence="11">
    <location>
        <begin position="4462"/>
        <end position="4482"/>
    </location>
</feature>
<dbReference type="GO" id="GO:0000027">
    <property type="term" value="P:ribosomal large subunit assembly"/>
    <property type="evidence" value="ECO:0007669"/>
    <property type="project" value="InterPro"/>
</dbReference>
<evidence type="ECO:0000256" key="8">
    <source>
        <dbReference type="ARBA" id="ARBA00023186"/>
    </source>
</evidence>
<feature type="compositionally biased region" description="Basic and acidic residues" evidence="11">
    <location>
        <begin position="4523"/>
        <end position="4533"/>
    </location>
</feature>
<dbReference type="FunFam" id="3.40.50.300:FF:001053">
    <property type="entry name" value="Midasin"/>
    <property type="match status" value="1"/>
</dbReference>
<dbReference type="Pfam" id="PF17867">
    <property type="entry name" value="AAA_lid_7"/>
    <property type="match status" value="3"/>
</dbReference>
<evidence type="ECO:0000256" key="4">
    <source>
        <dbReference type="ARBA" id="ARBA00017143"/>
    </source>
</evidence>
<gene>
    <name evidence="13" type="ORF">B7463_g6350</name>
</gene>
<dbReference type="SMART" id="SM00382">
    <property type="entry name" value="AAA"/>
    <property type="match status" value="6"/>
</dbReference>
<evidence type="ECO:0000313" key="13">
    <source>
        <dbReference type="EMBL" id="RFU29962.1"/>
    </source>
</evidence>
<evidence type="ECO:0000256" key="11">
    <source>
        <dbReference type="SAM" id="MobiDB-lite"/>
    </source>
</evidence>
<evidence type="ECO:0000256" key="2">
    <source>
        <dbReference type="ARBA" id="ARBA00004642"/>
    </source>
</evidence>
<dbReference type="EMBL" id="NCSJ02000112">
    <property type="protein sequence ID" value="RFU29962.1"/>
    <property type="molecule type" value="Genomic_DNA"/>
</dbReference>
<feature type="compositionally biased region" description="Acidic residues" evidence="11">
    <location>
        <begin position="4329"/>
        <end position="4383"/>
    </location>
</feature>
<evidence type="ECO:0000313" key="14">
    <source>
        <dbReference type="Proteomes" id="UP000258309"/>
    </source>
</evidence>
<reference evidence="13 14" key="1">
    <citation type="submission" date="2018-05" db="EMBL/GenBank/DDBJ databases">
        <title>Draft genome sequence of Scytalidium lignicola DSM 105466, a ubiquitous saprotrophic fungus.</title>
        <authorList>
            <person name="Buettner E."/>
            <person name="Gebauer A.M."/>
            <person name="Hofrichter M."/>
            <person name="Liers C."/>
            <person name="Kellner H."/>
        </authorList>
    </citation>
    <scope>NUCLEOTIDE SEQUENCE [LARGE SCALE GENOMIC DNA]</scope>
    <source>
        <strain evidence="13 14">DSM 105466</strain>
    </source>
</reference>
<comment type="caution">
    <text evidence="13">The sequence shown here is derived from an EMBL/GenBank/DDBJ whole genome shotgun (WGS) entry which is preliminary data.</text>
</comment>
<dbReference type="PIRSF" id="PIRSF010340">
    <property type="entry name" value="Midasin"/>
    <property type="match status" value="1"/>
</dbReference>
<dbReference type="InterPro" id="IPR027417">
    <property type="entry name" value="P-loop_NTPase"/>
</dbReference>
<dbReference type="GO" id="GO:0005524">
    <property type="term" value="F:ATP binding"/>
    <property type="evidence" value="ECO:0007669"/>
    <property type="project" value="UniProtKB-KW"/>
</dbReference>
<evidence type="ECO:0000256" key="1">
    <source>
        <dbReference type="ARBA" id="ARBA00004604"/>
    </source>
</evidence>
<feature type="non-terminal residue" evidence="13">
    <location>
        <position position="1"/>
    </location>
</feature>
<evidence type="ECO:0000256" key="5">
    <source>
        <dbReference type="ARBA" id="ARBA00022553"/>
    </source>
</evidence>
<dbReference type="GO" id="GO:0005654">
    <property type="term" value="C:nucleoplasm"/>
    <property type="evidence" value="ECO:0007669"/>
    <property type="project" value="UniProtKB-SubCell"/>
</dbReference>
<feature type="domain" description="VWFA" evidence="12">
    <location>
        <begin position="4753"/>
        <end position="4957"/>
    </location>
</feature>
<feature type="region of interest" description="Disordered" evidence="11">
    <location>
        <begin position="4113"/>
        <end position="4146"/>
    </location>
</feature>
<keyword evidence="14" id="KW-1185">Reference proteome</keyword>
<feature type="non-terminal residue" evidence="13">
    <location>
        <position position="4968"/>
    </location>
</feature>
<evidence type="ECO:0000256" key="10">
    <source>
        <dbReference type="ARBA" id="ARBA00077000"/>
    </source>
</evidence>
<keyword evidence="8" id="KW-0143">Chaperone</keyword>
<feature type="compositionally biased region" description="Basic and acidic residues" evidence="11">
    <location>
        <begin position="4503"/>
        <end position="4512"/>
    </location>
</feature>
<dbReference type="InterPro" id="IPR012099">
    <property type="entry name" value="Midasin"/>
</dbReference>
<name>A0A3E2H9Z4_SCYLI</name>
<feature type="compositionally biased region" description="Basic and acidic residues" evidence="11">
    <location>
        <begin position="4119"/>
        <end position="4132"/>
    </location>
</feature>
<feature type="compositionally biased region" description="Acidic residues" evidence="11">
    <location>
        <begin position="3216"/>
        <end position="3227"/>
    </location>
</feature>
<dbReference type="FunFam" id="3.40.50.300:FF:001368">
    <property type="entry name" value="Midasin"/>
    <property type="match status" value="1"/>
</dbReference>
<comment type="similarity">
    <text evidence="3">Belongs to the midasin family.</text>
</comment>
<evidence type="ECO:0000256" key="3">
    <source>
        <dbReference type="ARBA" id="ARBA00007188"/>
    </source>
</evidence>
<dbReference type="GO" id="GO:0030687">
    <property type="term" value="C:preribosome, large subunit precursor"/>
    <property type="evidence" value="ECO:0007669"/>
    <property type="project" value="TreeGrafter"/>
</dbReference>
<dbReference type="OMA" id="ILEQWHR"/>
<dbReference type="FunFam" id="3.40.50.300:FF:000712">
    <property type="entry name" value="Midasin"/>
    <property type="match status" value="1"/>
</dbReference>
<keyword evidence="9" id="KW-0539">Nucleus</keyword>
<organism evidence="13 14">
    <name type="scientific">Scytalidium lignicola</name>
    <name type="common">Hyphomycete</name>
    <dbReference type="NCBI Taxonomy" id="5539"/>
    <lineage>
        <taxon>Eukaryota</taxon>
        <taxon>Fungi</taxon>
        <taxon>Dikarya</taxon>
        <taxon>Ascomycota</taxon>
        <taxon>Pezizomycotina</taxon>
        <taxon>Leotiomycetes</taxon>
        <taxon>Leotiomycetes incertae sedis</taxon>
        <taxon>Scytalidium</taxon>
    </lineage>
</organism>
<dbReference type="SUPFAM" id="SSF53300">
    <property type="entry name" value="vWA-like"/>
    <property type="match status" value="1"/>
</dbReference>
<dbReference type="GO" id="GO:0005730">
    <property type="term" value="C:nucleolus"/>
    <property type="evidence" value="ECO:0007669"/>
    <property type="project" value="UniProtKB-SubCell"/>
</dbReference>
<comment type="subcellular location">
    <subcellularLocation>
        <location evidence="1">Nucleus</location>
        <location evidence="1">Nucleolus</location>
    </subcellularLocation>
    <subcellularLocation>
        <location evidence="2">Nucleus</location>
        <location evidence="2">Nucleoplasm</location>
    </subcellularLocation>
</comment>
<feature type="compositionally biased region" description="Acidic residues" evidence="11">
    <location>
        <begin position="4435"/>
        <end position="4447"/>
    </location>
</feature>
<evidence type="ECO:0000256" key="7">
    <source>
        <dbReference type="ARBA" id="ARBA00022840"/>
    </source>
</evidence>
<dbReference type="Pfam" id="PF17865">
    <property type="entry name" value="AAA_lid_5"/>
    <property type="match status" value="1"/>
</dbReference>
<dbReference type="Pfam" id="PF07728">
    <property type="entry name" value="AAA_5"/>
    <property type="match status" value="8"/>
</dbReference>
<dbReference type="Gene3D" id="3.40.50.300">
    <property type="entry name" value="P-loop containing nucleotide triphosphate hydrolases"/>
    <property type="match status" value="7"/>
</dbReference>
<dbReference type="GO" id="GO:0000055">
    <property type="term" value="P:ribosomal large subunit export from nucleus"/>
    <property type="evidence" value="ECO:0007669"/>
    <property type="project" value="TreeGrafter"/>
</dbReference>
<dbReference type="PROSITE" id="PS50234">
    <property type="entry name" value="VWFA"/>
    <property type="match status" value="1"/>
</dbReference>
<keyword evidence="5" id="KW-0597">Phosphoprotein</keyword>
<evidence type="ECO:0000256" key="9">
    <source>
        <dbReference type="ARBA" id="ARBA00023242"/>
    </source>
</evidence>
<evidence type="ECO:0000256" key="6">
    <source>
        <dbReference type="ARBA" id="ARBA00022741"/>
    </source>
</evidence>
<dbReference type="CDD" id="cd00009">
    <property type="entry name" value="AAA"/>
    <property type="match status" value="3"/>
</dbReference>
<feature type="compositionally biased region" description="Acidic residues" evidence="11">
    <location>
        <begin position="4301"/>
        <end position="4317"/>
    </location>
</feature>
<feature type="compositionally biased region" description="Basic and acidic residues" evidence="11">
    <location>
        <begin position="4287"/>
        <end position="4300"/>
    </location>
</feature>
<protein>
    <recommendedName>
        <fullName evidence="4">Midasin</fullName>
    </recommendedName>
    <alternativeName>
        <fullName evidence="10">MIDAS-containing protein</fullName>
    </alternativeName>
</protein>
<keyword evidence="6" id="KW-0547">Nucleotide-binding</keyword>
<dbReference type="PANTHER" id="PTHR48103">
    <property type="entry name" value="MIDASIN-RELATED"/>
    <property type="match status" value="1"/>
</dbReference>
<dbReference type="InterPro" id="IPR048617">
    <property type="entry name" value="MDN1_AAA_lid_4"/>
</dbReference>
<feature type="region of interest" description="Disordered" evidence="11">
    <location>
        <begin position="3213"/>
        <end position="3246"/>
    </location>
</feature>
<dbReference type="InterPro" id="IPR002035">
    <property type="entry name" value="VWF_A"/>
</dbReference>
<dbReference type="Pfam" id="PF21108">
    <property type="entry name" value="MDN1_4th"/>
    <property type="match status" value="1"/>
</dbReference>
<feature type="compositionally biased region" description="Acidic residues" evidence="11">
    <location>
        <begin position="4270"/>
        <end position="4286"/>
    </location>
</feature>
<dbReference type="SUPFAM" id="SSF52540">
    <property type="entry name" value="P-loop containing nucleoside triphosphate hydrolases"/>
    <property type="match status" value="6"/>
</dbReference>
<dbReference type="InterPro" id="IPR003593">
    <property type="entry name" value="AAA+_ATPase"/>
</dbReference>
<dbReference type="FunFam" id="3.40.50.300:FF:000582">
    <property type="entry name" value="Midasin"/>
    <property type="match status" value="1"/>
</dbReference>
<dbReference type="OrthoDB" id="5186at2759"/>